<dbReference type="PANTHER" id="PTHR13932:SF5">
    <property type="entry name" value="RADICAL S-ADENOSYL METHIONINE DOMAIN-CONTAINING PROTEIN 1, MITOCHONDRIAL"/>
    <property type="match status" value="1"/>
</dbReference>
<dbReference type="RefSeq" id="WP_309302094.1">
    <property type="nucleotide sequence ID" value="NZ_BSDY01000015.1"/>
</dbReference>
<dbReference type="SUPFAM" id="SSF102114">
    <property type="entry name" value="Radical SAM enzymes"/>
    <property type="match status" value="1"/>
</dbReference>
<evidence type="ECO:0000256" key="3">
    <source>
        <dbReference type="ARBA" id="ARBA00023004"/>
    </source>
</evidence>
<dbReference type="GO" id="GO:0003824">
    <property type="term" value="F:catalytic activity"/>
    <property type="evidence" value="ECO:0007669"/>
    <property type="project" value="InterPro"/>
</dbReference>
<evidence type="ECO:0000256" key="4">
    <source>
        <dbReference type="ARBA" id="ARBA00023014"/>
    </source>
</evidence>
<protein>
    <submittedName>
        <fullName evidence="6">Coproporphyrinogen III oxidase</fullName>
    </submittedName>
</protein>
<dbReference type="InterPro" id="IPR034505">
    <property type="entry name" value="Coproporphyrinogen-III_oxidase"/>
</dbReference>
<comment type="caution">
    <text evidence="6">The sequence shown here is derived from an EMBL/GenBank/DDBJ whole genome shotgun (WGS) entry which is preliminary data.</text>
</comment>
<evidence type="ECO:0000313" key="6">
    <source>
        <dbReference type="EMBL" id="GLI57272.1"/>
    </source>
</evidence>
<dbReference type="InterPro" id="IPR007197">
    <property type="entry name" value="rSAM"/>
</dbReference>
<evidence type="ECO:0000256" key="2">
    <source>
        <dbReference type="ARBA" id="ARBA00022723"/>
    </source>
</evidence>
<dbReference type="InterPro" id="IPR058240">
    <property type="entry name" value="rSAM_sf"/>
</dbReference>
<feature type="domain" description="Radical SAM core" evidence="5">
    <location>
        <begin position="99"/>
        <end position="341"/>
    </location>
</feature>
<keyword evidence="2" id="KW-0479">Metal-binding</keyword>
<accession>A0A9W6LP65</accession>
<dbReference type="GO" id="GO:0051539">
    <property type="term" value="F:4 iron, 4 sulfur cluster binding"/>
    <property type="evidence" value="ECO:0007669"/>
    <property type="project" value="TreeGrafter"/>
</dbReference>
<gene>
    <name evidence="6" type="ORF">PM10SUCC1_27860</name>
</gene>
<sequence length="482" mass="55424">MNPKMREALHSALGDEEYARIERLIEERGMMALMGEVAKNPKLRKMMKSMMGAPKSKERSRSPFETRIKSHHNASAILDDFFEKKSLDDNGFIEHLEGDLSDVPKSIYVHTPYCDKICSFCNLNREQLKGSLDEYANYIADEFKKYGTTRYMKESQFEVIFFGGGTPTVYKANQLEIILKSIEENVRLKEGYEFTFETTLHNLNKEKLDVMMKYGVNRLSVGIQSFSEEGRKFYNRTYGKEEVIKRLKELKEYFNGEVCIDIIYNFPEQSREDVIEDARITRELGLGSSSYYSLMVHEGSALSKDIDRGRVELSRSLEREKELANAFSDELMKTGEYYQLELTKIAKKGGDLYKYIKVRNAGGDTFPIGVGGGGNIGNVGVFRMGKKTSFYSVKTDEHRKFDMVSGLMQFPQVDKRDLTKILTEEEMKIYSEKMKDYITLGYMTDTGDAFTLTKEGIFWGNNISKDVLTHLARVLYGKKQVK</sequence>
<dbReference type="SFLD" id="SFLDG01065">
    <property type="entry name" value="anaerobic_coproporphyrinogen-I"/>
    <property type="match status" value="1"/>
</dbReference>
<dbReference type="SMART" id="SM00729">
    <property type="entry name" value="Elp3"/>
    <property type="match status" value="1"/>
</dbReference>
<dbReference type="InterPro" id="IPR006638">
    <property type="entry name" value="Elp3/MiaA/NifB-like_rSAM"/>
</dbReference>
<evidence type="ECO:0000313" key="7">
    <source>
        <dbReference type="Proteomes" id="UP001144471"/>
    </source>
</evidence>
<evidence type="ECO:0000259" key="5">
    <source>
        <dbReference type="PROSITE" id="PS51918"/>
    </source>
</evidence>
<dbReference type="SFLD" id="SFLDS00029">
    <property type="entry name" value="Radical_SAM"/>
    <property type="match status" value="1"/>
</dbReference>
<keyword evidence="4" id="KW-0411">Iron-sulfur</keyword>
<dbReference type="InterPro" id="IPR013785">
    <property type="entry name" value="Aldolase_TIM"/>
</dbReference>
<dbReference type="GO" id="GO:0005737">
    <property type="term" value="C:cytoplasm"/>
    <property type="evidence" value="ECO:0007669"/>
    <property type="project" value="TreeGrafter"/>
</dbReference>
<dbReference type="AlphaFoldDB" id="A0A9W6LP65"/>
<keyword evidence="7" id="KW-1185">Reference proteome</keyword>
<dbReference type="PROSITE" id="PS51918">
    <property type="entry name" value="RADICAL_SAM"/>
    <property type="match status" value="1"/>
</dbReference>
<name>A0A9W6LP65_9FUSO</name>
<proteinExistence type="predicted"/>
<organism evidence="6 7">
    <name type="scientific">Propionigenium maris DSM 9537</name>
    <dbReference type="NCBI Taxonomy" id="1123000"/>
    <lineage>
        <taxon>Bacteria</taxon>
        <taxon>Fusobacteriati</taxon>
        <taxon>Fusobacteriota</taxon>
        <taxon>Fusobacteriia</taxon>
        <taxon>Fusobacteriales</taxon>
        <taxon>Fusobacteriaceae</taxon>
        <taxon>Propionigenium</taxon>
    </lineage>
</organism>
<keyword evidence="3" id="KW-0408">Iron</keyword>
<dbReference type="Proteomes" id="UP001144471">
    <property type="component" value="Unassembled WGS sequence"/>
</dbReference>
<dbReference type="Pfam" id="PF04055">
    <property type="entry name" value="Radical_SAM"/>
    <property type="match status" value="1"/>
</dbReference>
<dbReference type="Gene3D" id="3.20.20.70">
    <property type="entry name" value="Aldolase class I"/>
    <property type="match status" value="1"/>
</dbReference>
<evidence type="ECO:0000256" key="1">
    <source>
        <dbReference type="ARBA" id="ARBA00022691"/>
    </source>
</evidence>
<dbReference type="EMBL" id="BSDY01000015">
    <property type="protein sequence ID" value="GLI57272.1"/>
    <property type="molecule type" value="Genomic_DNA"/>
</dbReference>
<dbReference type="GO" id="GO:0006779">
    <property type="term" value="P:porphyrin-containing compound biosynthetic process"/>
    <property type="evidence" value="ECO:0007669"/>
    <property type="project" value="TreeGrafter"/>
</dbReference>
<dbReference type="SFLD" id="SFLDG01082">
    <property type="entry name" value="B12-binding_domain_containing"/>
    <property type="match status" value="1"/>
</dbReference>
<dbReference type="CDD" id="cd01335">
    <property type="entry name" value="Radical_SAM"/>
    <property type="match status" value="1"/>
</dbReference>
<dbReference type="GO" id="GO:0046872">
    <property type="term" value="F:metal ion binding"/>
    <property type="evidence" value="ECO:0007669"/>
    <property type="project" value="UniProtKB-KW"/>
</dbReference>
<keyword evidence="1" id="KW-0949">S-adenosyl-L-methionine</keyword>
<reference evidence="6" key="1">
    <citation type="submission" date="2022-12" db="EMBL/GenBank/DDBJ databases">
        <title>Reference genome sequencing for broad-spectrum identification of bacterial and archaeal isolates by mass spectrometry.</title>
        <authorList>
            <person name="Sekiguchi Y."/>
            <person name="Tourlousse D.M."/>
        </authorList>
    </citation>
    <scope>NUCLEOTIDE SEQUENCE</scope>
    <source>
        <strain evidence="6">10succ1</strain>
    </source>
</reference>
<dbReference type="PANTHER" id="PTHR13932">
    <property type="entry name" value="COPROPORPHYRINIGEN III OXIDASE"/>
    <property type="match status" value="1"/>
</dbReference>